<keyword evidence="3" id="KW-1185">Reference proteome</keyword>
<protein>
    <submittedName>
        <fullName evidence="2">Uncharacterized protein</fullName>
    </submittedName>
</protein>
<accession>A0A401YJ56</accession>
<dbReference type="Proteomes" id="UP000286931">
    <property type="component" value="Unassembled WGS sequence"/>
</dbReference>
<dbReference type="AlphaFoldDB" id="A0A401YJ56"/>
<sequence length="59" mass="6134">MATQAAPDADERRHVPDGPTAITFVVCAAAFMAMLDVFVVNVAFTDIGAALGITGRPRS</sequence>
<reference evidence="2 3" key="1">
    <citation type="submission" date="2018-12" db="EMBL/GenBank/DDBJ databases">
        <title>Draft genome sequence of Embleya hyalina NBRC 13850T.</title>
        <authorList>
            <person name="Komaki H."/>
            <person name="Hosoyama A."/>
            <person name="Kimura A."/>
            <person name="Ichikawa N."/>
            <person name="Tamura T."/>
        </authorList>
    </citation>
    <scope>NUCLEOTIDE SEQUENCE [LARGE SCALE GENOMIC DNA]</scope>
    <source>
        <strain evidence="2 3">NBRC 13850</strain>
    </source>
</reference>
<keyword evidence="1" id="KW-0472">Membrane</keyword>
<keyword evidence="1" id="KW-1133">Transmembrane helix</keyword>
<organism evidence="2 3">
    <name type="scientific">Embleya hyalina</name>
    <dbReference type="NCBI Taxonomy" id="516124"/>
    <lineage>
        <taxon>Bacteria</taxon>
        <taxon>Bacillati</taxon>
        <taxon>Actinomycetota</taxon>
        <taxon>Actinomycetes</taxon>
        <taxon>Kitasatosporales</taxon>
        <taxon>Streptomycetaceae</taxon>
        <taxon>Embleya</taxon>
    </lineage>
</organism>
<evidence type="ECO:0000313" key="3">
    <source>
        <dbReference type="Proteomes" id="UP000286931"/>
    </source>
</evidence>
<dbReference type="EMBL" id="BIFH01000016">
    <property type="protein sequence ID" value="GCD94636.1"/>
    <property type="molecule type" value="Genomic_DNA"/>
</dbReference>
<keyword evidence="1" id="KW-0812">Transmembrane</keyword>
<name>A0A401YJ56_9ACTN</name>
<evidence type="ECO:0000256" key="1">
    <source>
        <dbReference type="SAM" id="Phobius"/>
    </source>
</evidence>
<dbReference type="RefSeq" id="WP_174861345.1">
    <property type="nucleotide sequence ID" value="NZ_BIFH01000016.1"/>
</dbReference>
<comment type="caution">
    <text evidence="2">The sequence shown here is derived from an EMBL/GenBank/DDBJ whole genome shotgun (WGS) entry which is preliminary data.</text>
</comment>
<gene>
    <name evidence="2" type="ORF">EHYA_02305</name>
</gene>
<proteinExistence type="predicted"/>
<evidence type="ECO:0000313" key="2">
    <source>
        <dbReference type="EMBL" id="GCD94636.1"/>
    </source>
</evidence>
<feature type="transmembrane region" description="Helical" evidence="1">
    <location>
        <begin position="20"/>
        <end position="53"/>
    </location>
</feature>